<keyword evidence="3" id="KW-1185">Reference proteome</keyword>
<gene>
    <name evidence="2" type="ORF">KEG57_48595</name>
</gene>
<dbReference type="Gene3D" id="2.130.10.10">
    <property type="entry name" value="YVTN repeat-like/Quinoprotein amine dehydrogenase"/>
    <property type="match status" value="1"/>
</dbReference>
<accession>A0A9X3XHT5</accession>
<evidence type="ECO:0000313" key="2">
    <source>
        <dbReference type="EMBL" id="MDC3988421.1"/>
    </source>
</evidence>
<reference evidence="2 3" key="1">
    <citation type="submission" date="2021-04" db="EMBL/GenBank/DDBJ databases">
        <title>Genome analysis of Polyangium sp.</title>
        <authorList>
            <person name="Li Y."/>
            <person name="Wang J."/>
        </authorList>
    </citation>
    <scope>NUCLEOTIDE SEQUENCE [LARGE SCALE GENOMIC DNA]</scope>
    <source>
        <strain evidence="2 3">SDU14</strain>
    </source>
</reference>
<dbReference type="Pfam" id="PF13360">
    <property type="entry name" value="PQQ_2"/>
    <property type="match status" value="1"/>
</dbReference>
<dbReference type="InterPro" id="IPR015943">
    <property type="entry name" value="WD40/YVTN_repeat-like_dom_sf"/>
</dbReference>
<dbReference type="SUPFAM" id="SSF50998">
    <property type="entry name" value="Quinoprotein alcohol dehydrogenase-like"/>
    <property type="match status" value="1"/>
</dbReference>
<evidence type="ECO:0000313" key="3">
    <source>
        <dbReference type="Proteomes" id="UP001151081"/>
    </source>
</evidence>
<feature type="domain" description="Pyrrolo-quinoline quinone repeat" evidence="1">
    <location>
        <begin position="17"/>
        <end position="111"/>
    </location>
</feature>
<name>A0A9X3XHT5_9BACT</name>
<protein>
    <submittedName>
        <fullName evidence="2">PQQ-binding-like beta-propeller repeat protein</fullName>
    </submittedName>
</protein>
<dbReference type="InterPro" id="IPR011047">
    <property type="entry name" value="Quinoprotein_ADH-like_sf"/>
</dbReference>
<dbReference type="AlphaFoldDB" id="A0A9X3XHT5"/>
<comment type="caution">
    <text evidence="2">The sequence shown here is derived from an EMBL/GenBank/DDBJ whole genome shotgun (WGS) entry which is preliminary data.</text>
</comment>
<dbReference type="RefSeq" id="WP_272459796.1">
    <property type="nucleotide sequence ID" value="NZ_JAGTJJ010000072.1"/>
</dbReference>
<dbReference type="InterPro" id="IPR002372">
    <property type="entry name" value="PQQ_rpt_dom"/>
</dbReference>
<proteinExistence type="predicted"/>
<dbReference type="Proteomes" id="UP001151081">
    <property type="component" value="Unassembled WGS sequence"/>
</dbReference>
<dbReference type="EMBL" id="JAGTJJ010000072">
    <property type="protein sequence ID" value="MDC3988421.1"/>
    <property type="molecule type" value="Genomic_DNA"/>
</dbReference>
<evidence type="ECO:0000259" key="1">
    <source>
        <dbReference type="Pfam" id="PF13360"/>
    </source>
</evidence>
<sequence length="136" mass="14853">MYRQQDPHAPLLVIAFNGYVIAVERRTGKRVWQQEYHEPFAARLLFPLGRVLLGYHKELVCLAYTTGEVLWRTAVPMPTSSIVVDGDEIFVGSGGEAACVDVNTGALLWHHPFKGMGAGAVALGVPGNVAQIDHSR</sequence>
<organism evidence="2 3">
    <name type="scientific">Polyangium jinanense</name>
    <dbReference type="NCBI Taxonomy" id="2829994"/>
    <lineage>
        <taxon>Bacteria</taxon>
        <taxon>Pseudomonadati</taxon>
        <taxon>Myxococcota</taxon>
        <taxon>Polyangia</taxon>
        <taxon>Polyangiales</taxon>
        <taxon>Polyangiaceae</taxon>
        <taxon>Polyangium</taxon>
    </lineage>
</organism>